<dbReference type="Gene3D" id="1.10.10.2840">
    <property type="entry name" value="PucR C-terminal helix-turn-helix domain"/>
    <property type="match status" value="1"/>
</dbReference>
<protein>
    <submittedName>
        <fullName evidence="4">Unannotated protein</fullName>
    </submittedName>
</protein>
<dbReference type="AlphaFoldDB" id="A0A6J7G279"/>
<proteinExistence type="inferred from homology"/>
<dbReference type="InterPro" id="IPR042070">
    <property type="entry name" value="PucR_C-HTH_sf"/>
</dbReference>
<dbReference type="PANTHER" id="PTHR33744:SF17">
    <property type="entry name" value="CONSERVED PROTEIN"/>
    <property type="match status" value="1"/>
</dbReference>
<dbReference type="Pfam" id="PF13556">
    <property type="entry name" value="HTH_30"/>
    <property type="match status" value="1"/>
</dbReference>
<evidence type="ECO:0000256" key="1">
    <source>
        <dbReference type="ARBA" id="ARBA00006754"/>
    </source>
</evidence>
<sequence>MAMNETHADVDIFSFANQIASELGGPVTIEDPSWKVLAYSTIHDRIDSARRKTILGHAVPSDYFNLLEQNKVIERFKAGDDILEIPEKPSIKFSRRLAAPIRLNNEVVGSIWLAESSGKLNCESENLLKRAAGVASTYFAVRAKESSPESELFLFQLLHGEGDMAFLARYFHLSPKSSQLVVTVDLNSISHSSKSLINSKFGKNLTEAGIDYRVLEQSDITHYICASSDNNDLLLLPRVEKSVQKTISNEISHFKIAIGCVKKGVAEIHESRSEADRVLNYMKTNLIYGFAEFNATRTQVVLSELILGMSENHETLIGPLQRLDDQPATDRDEALSTLKAHYDSFGNSSEAARVLGIHPNTFRYRLKRTIDLLGLNLSDPESRLMLELQLHHELSVRPLQKS</sequence>
<feature type="domain" description="PucR C-terminal helix-turn-helix" evidence="2">
    <location>
        <begin position="335"/>
        <end position="391"/>
    </location>
</feature>
<dbReference type="EMBL" id="CAFBMD010000084">
    <property type="protein sequence ID" value="CAB4902452.1"/>
    <property type="molecule type" value="Genomic_DNA"/>
</dbReference>
<gene>
    <name evidence="4" type="ORF">UFOPK3492_01008</name>
</gene>
<accession>A0A6J7G279</accession>
<evidence type="ECO:0000259" key="2">
    <source>
        <dbReference type="Pfam" id="PF13556"/>
    </source>
</evidence>
<dbReference type="PANTHER" id="PTHR33744">
    <property type="entry name" value="CARBOHYDRATE DIACID REGULATOR"/>
    <property type="match status" value="1"/>
</dbReference>
<reference evidence="4" key="1">
    <citation type="submission" date="2020-05" db="EMBL/GenBank/DDBJ databases">
        <authorList>
            <person name="Chiriac C."/>
            <person name="Salcher M."/>
            <person name="Ghai R."/>
            <person name="Kavagutti S V."/>
        </authorList>
    </citation>
    <scope>NUCLEOTIDE SEQUENCE</scope>
</reference>
<feature type="domain" description="CdaR GGDEF-like" evidence="3">
    <location>
        <begin position="163"/>
        <end position="280"/>
    </location>
</feature>
<dbReference type="InterPro" id="IPR025736">
    <property type="entry name" value="PucR_C-HTH_dom"/>
</dbReference>
<evidence type="ECO:0000259" key="3">
    <source>
        <dbReference type="Pfam" id="PF17853"/>
    </source>
</evidence>
<organism evidence="4">
    <name type="scientific">freshwater metagenome</name>
    <dbReference type="NCBI Taxonomy" id="449393"/>
    <lineage>
        <taxon>unclassified sequences</taxon>
        <taxon>metagenomes</taxon>
        <taxon>ecological metagenomes</taxon>
    </lineage>
</organism>
<dbReference type="Pfam" id="PF17853">
    <property type="entry name" value="GGDEF_2"/>
    <property type="match status" value="1"/>
</dbReference>
<dbReference type="InterPro" id="IPR051448">
    <property type="entry name" value="CdaR-like_regulators"/>
</dbReference>
<name>A0A6J7G279_9ZZZZ</name>
<evidence type="ECO:0000313" key="4">
    <source>
        <dbReference type="EMBL" id="CAB4902452.1"/>
    </source>
</evidence>
<comment type="similarity">
    <text evidence="1">Belongs to the CdaR family.</text>
</comment>
<dbReference type="InterPro" id="IPR041522">
    <property type="entry name" value="CdaR_GGDEF"/>
</dbReference>